<gene>
    <name evidence="1" type="ORF">Ahu01nite_051730</name>
</gene>
<dbReference type="EMBL" id="BOMN01000065">
    <property type="protein sequence ID" value="GIE22071.1"/>
    <property type="molecule type" value="Genomic_DNA"/>
</dbReference>
<protein>
    <recommendedName>
        <fullName evidence="3">S-adenosyl methyltransferase</fullName>
    </recommendedName>
</protein>
<organism evidence="1 2">
    <name type="scientific">Winogradskya humida</name>
    <dbReference type="NCBI Taxonomy" id="113566"/>
    <lineage>
        <taxon>Bacteria</taxon>
        <taxon>Bacillati</taxon>
        <taxon>Actinomycetota</taxon>
        <taxon>Actinomycetes</taxon>
        <taxon>Micromonosporales</taxon>
        <taxon>Micromonosporaceae</taxon>
        <taxon>Winogradskya</taxon>
    </lineage>
</organism>
<proteinExistence type="predicted"/>
<dbReference type="SUPFAM" id="SSF53335">
    <property type="entry name" value="S-adenosyl-L-methionine-dependent methyltransferases"/>
    <property type="match status" value="1"/>
</dbReference>
<comment type="caution">
    <text evidence="1">The sequence shown here is derived from an EMBL/GenBank/DDBJ whole genome shotgun (WGS) entry which is preliminary data.</text>
</comment>
<evidence type="ECO:0000313" key="1">
    <source>
        <dbReference type="EMBL" id="GIE22071.1"/>
    </source>
</evidence>
<evidence type="ECO:0000313" key="2">
    <source>
        <dbReference type="Proteomes" id="UP000603200"/>
    </source>
</evidence>
<sequence length="278" mass="30172">MPGGTGLYMVSDMDGGDAGVDTSVPHPARRYNYWLGGKDHFPADRESGEEFARKFPGVRIGARANRAMLQRAVGFLAAECGVKQFLDVGTGLPTADNTHEVAQRIHPEARVVYVDNDPLVMTHARALLTSTPEGATAYLEADLRDPGKILSQAAELLDFSRPIALVVVAVLHFIPGEGAARPLVQELVDAVPRGSYLLVTHATMDFSPAEHRVAHERMRVTGRSDVWMRSRDEFATLLDGLEVVEPGIVAVSEWRPPAGEPLPDPKDVAIWGAVARKP</sequence>
<dbReference type="InterPro" id="IPR029063">
    <property type="entry name" value="SAM-dependent_MTases_sf"/>
</dbReference>
<name>A0ABQ3ZU01_9ACTN</name>
<dbReference type="PIRSF" id="PIRSF017393">
    <property type="entry name" value="MTase_SAV2177"/>
    <property type="match status" value="1"/>
</dbReference>
<dbReference type="Pfam" id="PF04672">
    <property type="entry name" value="Methyltransf_19"/>
    <property type="match status" value="1"/>
</dbReference>
<keyword evidence="2" id="KW-1185">Reference proteome</keyword>
<dbReference type="Gene3D" id="3.40.50.150">
    <property type="entry name" value="Vaccinia Virus protein VP39"/>
    <property type="match status" value="1"/>
</dbReference>
<accession>A0ABQ3ZU01</accession>
<evidence type="ECO:0008006" key="3">
    <source>
        <dbReference type="Google" id="ProtNLM"/>
    </source>
</evidence>
<dbReference type="Proteomes" id="UP000603200">
    <property type="component" value="Unassembled WGS sequence"/>
</dbReference>
<dbReference type="InterPro" id="IPR006764">
    <property type="entry name" value="SAM_dep_MeTrfase_SAV2177_type"/>
</dbReference>
<reference evidence="1 2" key="1">
    <citation type="submission" date="2021-01" db="EMBL/GenBank/DDBJ databases">
        <title>Whole genome shotgun sequence of Actinoplanes humidus NBRC 14915.</title>
        <authorList>
            <person name="Komaki H."/>
            <person name="Tamura T."/>
        </authorList>
    </citation>
    <scope>NUCLEOTIDE SEQUENCE [LARGE SCALE GENOMIC DNA]</scope>
    <source>
        <strain evidence="1 2">NBRC 14915</strain>
    </source>
</reference>